<accession>A0AAW5QZX3</accession>
<dbReference type="EMBL" id="JALIDZ010000005">
    <property type="protein sequence ID" value="MCT8972610.1"/>
    <property type="molecule type" value="Genomic_DNA"/>
</dbReference>
<evidence type="ECO:0000313" key="2">
    <source>
        <dbReference type="EMBL" id="MCT8972610.1"/>
    </source>
</evidence>
<feature type="region of interest" description="Disordered" evidence="1">
    <location>
        <begin position="47"/>
        <end position="88"/>
    </location>
</feature>
<dbReference type="RefSeq" id="WP_261616190.1">
    <property type="nucleotide sequence ID" value="NZ_JALIDZ010000005.1"/>
</dbReference>
<sequence length="192" mass="21206">MPHLPEDRLALVRKLYEASELTIAEIAILAEVSESAIYQRARREQWATARRPGVSPRRQKRRPALPPTPALQALAGEGETGLPEGDPRQAVALSPAGDDDIDRAATAGRLWRAIDRHLRDLHAQDAAADTIRAAQNLAALARTLQTLVDVERGLQRDRGPLAPPLDEGPVDIDEFRNEIARRIENLCREADD</sequence>
<comment type="caution">
    <text evidence="2">The sequence shown here is derived from an EMBL/GenBank/DDBJ whole genome shotgun (WGS) entry which is preliminary data.</text>
</comment>
<gene>
    <name evidence="2" type="ORF">MUB46_12150</name>
</gene>
<evidence type="ECO:0000313" key="3">
    <source>
        <dbReference type="Proteomes" id="UP001320898"/>
    </source>
</evidence>
<organism evidence="2 3">
    <name type="scientific">Microbaculum marinisediminis</name>
    <dbReference type="NCBI Taxonomy" id="2931392"/>
    <lineage>
        <taxon>Bacteria</taxon>
        <taxon>Pseudomonadati</taxon>
        <taxon>Pseudomonadota</taxon>
        <taxon>Alphaproteobacteria</taxon>
        <taxon>Hyphomicrobiales</taxon>
        <taxon>Tepidamorphaceae</taxon>
        <taxon>Microbaculum</taxon>
    </lineage>
</organism>
<proteinExistence type="predicted"/>
<name>A0AAW5QZX3_9HYPH</name>
<protein>
    <submittedName>
        <fullName evidence="2">Uncharacterized protein</fullName>
    </submittedName>
</protein>
<reference evidence="2 3" key="1">
    <citation type="submission" date="2022-04" db="EMBL/GenBank/DDBJ databases">
        <authorList>
            <person name="Ye Y.-Q."/>
            <person name="Du Z.-J."/>
        </authorList>
    </citation>
    <scope>NUCLEOTIDE SEQUENCE [LARGE SCALE GENOMIC DNA]</scope>
    <source>
        <strain evidence="2 3">A6E488</strain>
    </source>
</reference>
<evidence type="ECO:0000256" key="1">
    <source>
        <dbReference type="SAM" id="MobiDB-lite"/>
    </source>
</evidence>
<dbReference type="AlphaFoldDB" id="A0AAW5QZX3"/>
<keyword evidence="3" id="KW-1185">Reference proteome</keyword>
<dbReference type="Proteomes" id="UP001320898">
    <property type="component" value="Unassembled WGS sequence"/>
</dbReference>